<dbReference type="InterPro" id="IPR002054">
    <property type="entry name" value="DNA-dir_DNA_pol_X"/>
</dbReference>
<evidence type="ECO:0000256" key="5">
    <source>
        <dbReference type="ARBA" id="ARBA00022634"/>
    </source>
</evidence>
<keyword evidence="7" id="KW-0548">Nucleotidyltransferase</keyword>
<sequence length="980" mass="108157">MSDLEWFFREEKRILDMPEETDEDYLARVYGYRPSEDAAVAHEGGASKAPIMDADKPRELNVDMSESRNEVPKVTVPPEDLHLNQGMTTKRKSSTERTVDPSARHSKKRRLSPEHKKGSASVTLAHATGSASDNPDSHELHQTSVGPPTDAAGPQSPVARLPLQQPVVNKTTITSPAPDKGKAREHEANHVDPPLHPYSKSTGRIIATNNDKQPDVPSPQQASDDATRTTHARSSSHAKRAVKSKVIKVSTANPGPAAAPSSSSVTTPAAPGPSSSKASGARAKKAEEPKPKTDALKKEKSGKKKRELITPREYAQRLQDNLSEVAATRKSRASPYLRGERIYYHGGDMQYASEETRKRMDYIIRYGGTVVPTYDPEVITHIVTTEKPSAPAFLRATGLRSLRDIPNHIPTVTWSWVIRAPRRVIPETPVEKGGESTDVADNNKGDKTEQIEDSSSEPTADYHLIVHAAFKDRLDAGMPPPPSNKGRSKPQQSATSAASGPSRPTPQEPKSGRDGSDTSIISEFTVDRVESKQSAILDFDDSSFLGKLAAGPNGAGVPGRATVTDNPKSSLNNKSDSTPEVDSLAPFYNQARAEREAEDLRSGLSSEEESAKEIGNGGKRAATHAVSKKRGFLCDSKAEEHTACANQDVVNKLQELRELHKAKLSKEDTWKVYTYDKAIRALRSYPTRIRCYEEALAIPGIGDKTAQKITEILQTGDLRRIGYEKTEDIEAINMFQGIYGVGRQTAYKWYANGCRTLDDVRARKGGIKLSTCQEIGLKYYADINSRMPRSEAADIYNLIRPIALQIDSKLSVEIMGSYRRGKPDCGDVDILITRPTGDGKTHQGVLRKLLGELHRREIITEDLSLPDTFDDLELVYRGLCRRDLSSPRRRIDFLTVPYESRGAALLYYTGDDIFNRSLRLKANKMGYSLNQRGLYQGIVRNPSNKLEKLNEGTIIASETEEEILRILGVPWQEPHERIRG</sequence>
<dbReference type="Gene3D" id="3.30.460.10">
    <property type="entry name" value="Beta Polymerase, domain 2"/>
    <property type="match status" value="1"/>
</dbReference>
<comment type="caution">
    <text evidence="17">The sequence shown here is derived from an EMBL/GenBank/DDBJ whole genome shotgun (WGS) entry which is preliminary data.</text>
</comment>
<evidence type="ECO:0000256" key="10">
    <source>
        <dbReference type="ARBA" id="ARBA00022932"/>
    </source>
</evidence>
<gene>
    <name evidence="17" type="ORF">C8Q71DRAFT_146996</name>
</gene>
<evidence type="ECO:0000256" key="9">
    <source>
        <dbReference type="ARBA" id="ARBA00022763"/>
    </source>
</evidence>
<accession>A0ABQ8KBL4</accession>
<dbReference type="Pfam" id="PF14792">
    <property type="entry name" value="DNA_pol_B_palm"/>
    <property type="match status" value="1"/>
</dbReference>
<feature type="region of interest" description="Disordered" evidence="15">
    <location>
        <begin position="427"/>
        <end position="460"/>
    </location>
</feature>
<keyword evidence="8" id="KW-0235">DNA replication</keyword>
<feature type="region of interest" description="Disordered" evidence="15">
    <location>
        <begin position="550"/>
        <end position="621"/>
    </location>
</feature>
<dbReference type="PROSITE" id="PS50172">
    <property type="entry name" value="BRCT"/>
    <property type="match status" value="1"/>
</dbReference>
<evidence type="ECO:0000256" key="14">
    <source>
        <dbReference type="ARBA" id="ARBA00049244"/>
    </source>
</evidence>
<dbReference type="InterPro" id="IPR029398">
    <property type="entry name" value="PolB_thumb"/>
</dbReference>
<evidence type="ECO:0000256" key="12">
    <source>
        <dbReference type="ARBA" id="ARBA00023204"/>
    </source>
</evidence>
<dbReference type="PANTHER" id="PTHR11276:SF28">
    <property type="entry name" value="DNA POLYMERASE LAMBDA"/>
    <property type="match status" value="1"/>
</dbReference>
<dbReference type="Proteomes" id="UP000814176">
    <property type="component" value="Unassembled WGS sequence"/>
</dbReference>
<dbReference type="EMBL" id="JADCUA010000015">
    <property type="protein sequence ID" value="KAH9834549.1"/>
    <property type="molecule type" value="Genomic_DNA"/>
</dbReference>
<feature type="region of interest" description="Disordered" evidence="15">
    <location>
        <begin position="473"/>
        <end position="518"/>
    </location>
</feature>
<dbReference type="InterPro" id="IPR022312">
    <property type="entry name" value="DNA_pol_X"/>
</dbReference>
<dbReference type="InterPro" id="IPR036420">
    <property type="entry name" value="BRCT_dom_sf"/>
</dbReference>
<keyword evidence="18" id="KW-1185">Reference proteome</keyword>
<dbReference type="CDD" id="cd00141">
    <property type="entry name" value="NT_POLXc"/>
    <property type="match status" value="1"/>
</dbReference>
<evidence type="ECO:0000256" key="13">
    <source>
        <dbReference type="ARBA" id="ARBA00023239"/>
    </source>
</evidence>
<dbReference type="SUPFAM" id="SSF47802">
    <property type="entry name" value="DNA polymerase beta, N-terminal domain-like"/>
    <property type="match status" value="1"/>
</dbReference>
<reference evidence="17 18" key="1">
    <citation type="journal article" date="2021" name="Environ. Microbiol.">
        <title>Gene family expansions and transcriptome signatures uncover fungal adaptations to wood decay.</title>
        <authorList>
            <person name="Hage H."/>
            <person name="Miyauchi S."/>
            <person name="Viragh M."/>
            <person name="Drula E."/>
            <person name="Min B."/>
            <person name="Chaduli D."/>
            <person name="Navarro D."/>
            <person name="Favel A."/>
            <person name="Norest M."/>
            <person name="Lesage-Meessen L."/>
            <person name="Balint B."/>
            <person name="Merenyi Z."/>
            <person name="de Eugenio L."/>
            <person name="Morin E."/>
            <person name="Martinez A.T."/>
            <person name="Baldrian P."/>
            <person name="Stursova M."/>
            <person name="Martinez M.J."/>
            <person name="Novotny C."/>
            <person name="Magnuson J.K."/>
            <person name="Spatafora J.W."/>
            <person name="Maurice S."/>
            <person name="Pangilinan J."/>
            <person name="Andreopoulos W."/>
            <person name="LaButti K."/>
            <person name="Hundley H."/>
            <person name="Na H."/>
            <person name="Kuo A."/>
            <person name="Barry K."/>
            <person name="Lipzen A."/>
            <person name="Henrissat B."/>
            <person name="Riley R."/>
            <person name="Ahrendt S."/>
            <person name="Nagy L.G."/>
            <person name="Grigoriev I.V."/>
            <person name="Martin F."/>
            <person name="Rosso M.N."/>
        </authorList>
    </citation>
    <scope>NUCLEOTIDE SEQUENCE [LARGE SCALE GENOMIC DNA]</scope>
    <source>
        <strain evidence="17 18">CIRM-BRFM 1785</strain>
    </source>
</reference>
<comment type="cofactor">
    <cofactor evidence="1">
        <name>Mn(2+)</name>
        <dbReference type="ChEBI" id="CHEBI:29035"/>
    </cofactor>
</comment>
<dbReference type="Gene3D" id="3.40.50.10190">
    <property type="entry name" value="BRCT domain"/>
    <property type="match status" value="1"/>
</dbReference>
<keyword evidence="5" id="KW-0237">DNA synthesis</keyword>
<feature type="compositionally biased region" description="Basic and acidic residues" evidence="15">
    <location>
        <begin position="93"/>
        <end position="103"/>
    </location>
</feature>
<feature type="compositionally biased region" description="Basic residues" evidence="15">
    <location>
        <begin position="230"/>
        <end position="246"/>
    </location>
</feature>
<feature type="compositionally biased region" description="Polar residues" evidence="15">
    <location>
        <begin position="166"/>
        <end position="175"/>
    </location>
</feature>
<evidence type="ECO:0000256" key="6">
    <source>
        <dbReference type="ARBA" id="ARBA00022679"/>
    </source>
</evidence>
<protein>
    <recommendedName>
        <fullName evidence="4">DNA polymerase lambda</fullName>
        <ecNumber evidence="3">2.7.7.7</ecNumber>
    </recommendedName>
</protein>
<feature type="compositionally biased region" description="Polar residues" evidence="15">
    <location>
        <begin position="199"/>
        <end position="211"/>
    </location>
</feature>
<dbReference type="InterPro" id="IPR043519">
    <property type="entry name" value="NT_sf"/>
</dbReference>
<keyword evidence="6" id="KW-0808">Transferase</keyword>
<evidence type="ECO:0000256" key="2">
    <source>
        <dbReference type="ARBA" id="ARBA00008323"/>
    </source>
</evidence>
<keyword evidence="9" id="KW-0227">DNA damage</keyword>
<feature type="compositionally biased region" description="Basic and acidic residues" evidence="15">
    <location>
        <begin position="592"/>
        <end position="601"/>
    </location>
</feature>
<dbReference type="Pfam" id="PF14716">
    <property type="entry name" value="HHH_8"/>
    <property type="match status" value="1"/>
</dbReference>
<dbReference type="SUPFAM" id="SSF81585">
    <property type="entry name" value="PsbU/PolX domain-like"/>
    <property type="match status" value="1"/>
</dbReference>
<feature type="compositionally biased region" description="Polar residues" evidence="15">
    <location>
        <begin position="563"/>
        <end position="580"/>
    </location>
</feature>
<dbReference type="InterPro" id="IPR027421">
    <property type="entry name" value="DNA_pol_lamdba_lyase_dom_sf"/>
</dbReference>
<evidence type="ECO:0000256" key="11">
    <source>
        <dbReference type="ARBA" id="ARBA00023125"/>
    </source>
</evidence>
<name>A0ABQ8KBL4_9APHY</name>
<dbReference type="PRINTS" id="PR00870">
    <property type="entry name" value="DNAPOLXBETA"/>
</dbReference>
<feature type="compositionally biased region" description="Polar residues" evidence="15">
    <location>
        <begin position="489"/>
        <end position="499"/>
    </location>
</feature>
<dbReference type="PRINTS" id="PR00869">
    <property type="entry name" value="DNAPOLX"/>
</dbReference>
<dbReference type="Pfam" id="PF10391">
    <property type="entry name" value="DNA_pol_lambd_f"/>
    <property type="match status" value="1"/>
</dbReference>
<feature type="compositionally biased region" description="Basic and acidic residues" evidence="15">
    <location>
        <begin position="179"/>
        <end position="190"/>
    </location>
</feature>
<keyword evidence="11" id="KW-0238">DNA-binding</keyword>
<evidence type="ECO:0000256" key="3">
    <source>
        <dbReference type="ARBA" id="ARBA00012417"/>
    </source>
</evidence>
<dbReference type="InterPro" id="IPR010996">
    <property type="entry name" value="HHH_MUS81"/>
</dbReference>
<keyword evidence="12" id="KW-0234">DNA repair</keyword>
<dbReference type="Gene3D" id="3.30.210.10">
    <property type="entry name" value="DNA polymerase, thumb domain"/>
    <property type="match status" value="1"/>
</dbReference>
<evidence type="ECO:0000256" key="7">
    <source>
        <dbReference type="ARBA" id="ARBA00022695"/>
    </source>
</evidence>
<feature type="domain" description="BRCT" evidence="16">
    <location>
        <begin position="332"/>
        <end position="419"/>
    </location>
</feature>
<dbReference type="InterPro" id="IPR037160">
    <property type="entry name" value="DNA_Pol_thumb_sf"/>
</dbReference>
<dbReference type="SUPFAM" id="SSF81301">
    <property type="entry name" value="Nucleotidyltransferase"/>
    <property type="match status" value="1"/>
</dbReference>
<comment type="catalytic activity">
    <reaction evidence="14">
        <text>DNA(n) + a 2'-deoxyribonucleoside 5'-triphosphate = DNA(n+1) + diphosphate</text>
        <dbReference type="Rhea" id="RHEA:22508"/>
        <dbReference type="Rhea" id="RHEA-COMP:17339"/>
        <dbReference type="Rhea" id="RHEA-COMP:17340"/>
        <dbReference type="ChEBI" id="CHEBI:33019"/>
        <dbReference type="ChEBI" id="CHEBI:61560"/>
        <dbReference type="ChEBI" id="CHEBI:173112"/>
        <dbReference type="EC" id="2.7.7.7"/>
    </reaction>
</comment>
<evidence type="ECO:0000313" key="18">
    <source>
        <dbReference type="Proteomes" id="UP000814176"/>
    </source>
</evidence>
<feature type="region of interest" description="Disordered" evidence="15">
    <location>
        <begin position="39"/>
        <end position="307"/>
    </location>
</feature>
<feature type="compositionally biased region" description="Basic and acidic residues" evidence="15">
    <location>
        <begin position="429"/>
        <end position="450"/>
    </location>
</feature>
<dbReference type="PANTHER" id="PTHR11276">
    <property type="entry name" value="DNA POLYMERASE TYPE-X FAMILY MEMBER"/>
    <property type="match status" value="1"/>
</dbReference>
<dbReference type="PROSITE" id="PS00522">
    <property type="entry name" value="DNA_POLYMERASE_X"/>
    <property type="match status" value="1"/>
</dbReference>
<keyword evidence="10" id="KW-0239">DNA-directed DNA polymerase</keyword>
<dbReference type="InterPro" id="IPR028207">
    <property type="entry name" value="DNA_pol_B_palm_palm"/>
</dbReference>
<dbReference type="RefSeq" id="XP_047777080.1">
    <property type="nucleotide sequence ID" value="XM_047916599.1"/>
</dbReference>
<dbReference type="InterPro" id="IPR001357">
    <property type="entry name" value="BRCT_dom"/>
</dbReference>
<comment type="similarity">
    <text evidence="2">Belongs to the DNA polymerase type-X family.</text>
</comment>
<organism evidence="17 18">
    <name type="scientific">Rhodofomes roseus</name>
    <dbReference type="NCBI Taxonomy" id="34475"/>
    <lineage>
        <taxon>Eukaryota</taxon>
        <taxon>Fungi</taxon>
        <taxon>Dikarya</taxon>
        <taxon>Basidiomycota</taxon>
        <taxon>Agaricomycotina</taxon>
        <taxon>Agaricomycetes</taxon>
        <taxon>Polyporales</taxon>
        <taxon>Rhodofomes</taxon>
    </lineage>
</organism>
<evidence type="ECO:0000256" key="8">
    <source>
        <dbReference type="ARBA" id="ARBA00022705"/>
    </source>
</evidence>
<dbReference type="InterPro" id="IPR002008">
    <property type="entry name" value="DNA_pol_X_beta-like"/>
</dbReference>
<dbReference type="Gene3D" id="1.10.150.110">
    <property type="entry name" value="DNA polymerase beta, N-terminal domain-like"/>
    <property type="match status" value="1"/>
</dbReference>
<dbReference type="SMART" id="SM00483">
    <property type="entry name" value="POLXc"/>
    <property type="match status" value="1"/>
</dbReference>
<dbReference type="SUPFAM" id="SSF52113">
    <property type="entry name" value="BRCT domain"/>
    <property type="match status" value="1"/>
</dbReference>
<feature type="compositionally biased region" description="Low complexity" evidence="15">
    <location>
        <begin position="250"/>
        <end position="281"/>
    </location>
</feature>
<dbReference type="GeneID" id="71997331"/>
<evidence type="ECO:0000259" key="16">
    <source>
        <dbReference type="PROSITE" id="PS50172"/>
    </source>
</evidence>
<evidence type="ECO:0000256" key="4">
    <source>
        <dbReference type="ARBA" id="ARBA00016513"/>
    </source>
</evidence>
<proteinExistence type="inferred from homology"/>
<dbReference type="Pfam" id="PF14791">
    <property type="entry name" value="DNA_pol_B_thumb"/>
    <property type="match status" value="1"/>
</dbReference>
<evidence type="ECO:0000256" key="1">
    <source>
        <dbReference type="ARBA" id="ARBA00001936"/>
    </source>
</evidence>
<keyword evidence="13" id="KW-0456">Lyase</keyword>
<dbReference type="Gene3D" id="1.10.150.20">
    <property type="entry name" value="5' to 3' exonuclease, C-terminal subdomain"/>
    <property type="match status" value="1"/>
</dbReference>
<dbReference type="EC" id="2.7.7.7" evidence="3"/>
<feature type="compositionally biased region" description="Basic and acidic residues" evidence="15">
    <location>
        <begin position="284"/>
        <end position="299"/>
    </location>
</feature>
<dbReference type="InterPro" id="IPR018944">
    <property type="entry name" value="DNA_pol_lambd_fingers_domain"/>
</dbReference>
<evidence type="ECO:0000313" key="17">
    <source>
        <dbReference type="EMBL" id="KAH9834549.1"/>
    </source>
</evidence>
<dbReference type="InterPro" id="IPR019843">
    <property type="entry name" value="DNA_pol-X_BS"/>
</dbReference>
<feature type="compositionally biased region" description="Basic and acidic residues" evidence="15">
    <location>
        <begin position="53"/>
        <end position="71"/>
    </location>
</feature>
<evidence type="ECO:0000256" key="15">
    <source>
        <dbReference type="SAM" id="MobiDB-lite"/>
    </source>
</evidence>